<feature type="region of interest" description="Disordered" evidence="1">
    <location>
        <begin position="1"/>
        <end position="94"/>
    </location>
</feature>
<dbReference type="Proteomes" id="UP000237340">
    <property type="component" value="Unassembled WGS sequence"/>
</dbReference>
<protein>
    <submittedName>
        <fullName evidence="2">Uncharacterized protein</fullName>
    </submittedName>
</protein>
<organism evidence="2 3">
    <name type="scientific">Cryobacterium zongtaii</name>
    <dbReference type="NCBI Taxonomy" id="1259217"/>
    <lineage>
        <taxon>Bacteria</taxon>
        <taxon>Bacillati</taxon>
        <taxon>Actinomycetota</taxon>
        <taxon>Actinomycetes</taxon>
        <taxon>Micrococcales</taxon>
        <taxon>Microbacteriaceae</taxon>
        <taxon>Cryobacterium</taxon>
    </lineage>
</organism>
<evidence type="ECO:0000313" key="2">
    <source>
        <dbReference type="EMBL" id="POH64130.1"/>
    </source>
</evidence>
<keyword evidence="3" id="KW-1185">Reference proteome</keyword>
<feature type="compositionally biased region" description="Basic and acidic residues" evidence="1">
    <location>
        <begin position="46"/>
        <end position="57"/>
    </location>
</feature>
<dbReference type="AlphaFoldDB" id="A0A2S3ZCS7"/>
<dbReference type="EMBL" id="PPXD01000021">
    <property type="protein sequence ID" value="POH64130.1"/>
    <property type="molecule type" value="Genomic_DNA"/>
</dbReference>
<gene>
    <name evidence="2" type="ORF">C3B61_13720</name>
</gene>
<sequence>MTSWADAQANGAPPQPVSRRVHRRGSAPGGGDTSEVAGGRPAGAVPRREGRRGHPDRGAGTGQGLRRGDAHRPFLQPRHRCPDARDASAPLRHP</sequence>
<accession>A0A2S3ZCS7</accession>
<evidence type="ECO:0000313" key="3">
    <source>
        <dbReference type="Proteomes" id="UP000237340"/>
    </source>
</evidence>
<evidence type="ECO:0000256" key="1">
    <source>
        <dbReference type="SAM" id="MobiDB-lite"/>
    </source>
</evidence>
<name>A0A2S3ZCS7_9MICO</name>
<proteinExistence type="predicted"/>
<reference evidence="2 3" key="1">
    <citation type="submission" date="2018-01" db="EMBL/GenBank/DDBJ databases">
        <title>Cryobacterium sp. nov., from glaciers in China.</title>
        <authorList>
            <person name="Liu Q."/>
            <person name="Xin Y.-H."/>
        </authorList>
    </citation>
    <scope>NUCLEOTIDE SEQUENCE [LARGE SCALE GENOMIC DNA]</scope>
    <source>
        <strain evidence="2 3">TMN-42</strain>
    </source>
</reference>
<comment type="caution">
    <text evidence="2">The sequence shown here is derived from an EMBL/GenBank/DDBJ whole genome shotgun (WGS) entry which is preliminary data.</text>
</comment>